<proteinExistence type="predicted"/>
<dbReference type="InterPro" id="IPR012909">
    <property type="entry name" value="PHA_DNA-bd_N"/>
</dbReference>
<evidence type="ECO:0000259" key="1">
    <source>
        <dbReference type="Pfam" id="PF07879"/>
    </source>
</evidence>
<accession>A0A841GJI0</accession>
<keyword evidence="3" id="KW-1185">Reference proteome</keyword>
<dbReference type="EMBL" id="JACHEX010000001">
    <property type="protein sequence ID" value="MBB6062165.1"/>
    <property type="molecule type" value="Genomic_DNA"/>
</dbReference>
<dbReference type="Proteomes" id="UP000555828">
    <property type="component" value="Unassembled WGS sequence"/>
</dbReference>
<reference evidence="2 3" key="1">
    <citation type="submission" date="2020-08" db="EMBL/GenBank/DDBJ databases">
        <title>Genomic Encyclopedia of Type Strains, Phase IV (KMG-IV): sequencing the most valuable type-strain genomes for metagenomic binning, comparative biology and taxonomic classification.</title>
        <authorList>
            <person name="Goeker M."/>
        </authorList>
    </citation>
    <scope>NUCLEOTIDE SEQUENCE [LARGE SCALE GENOMIC DNA]</scope>
    <source>
        <strain evidence="2 3">DSM 13481</strain>
    </source>
</reference>
<protein>
    <submittedName>
        <fullName evidence="2">Polyhydroxyalkanoate synthesis repressor PhaR</fullName>
    </submittedName>
</protein>
<evidence type="ECO:0000313" key="3">
    <source>
        <dbReference type="Proteomes" id="UP000555828"/>
    </source>
</evidence>
<comment type="caution">
    <text evidence="2">The sequence shown here is derived from an EMBL/GenBank/DDBJ whole genome shotgun (WGS) entry which is preliminary data.</text>
</comment>
<dbReference type="RefSeq" id="WP_184618875.1">
    <property type="nucleotide sequence ID" value="NZ_JACHEX010000001.1"/>
</dbReference>
<name>A0A841GJI0_9BACT</name>
<sequence>MRIIKKYKNRKLYDTSIKKFITLSDIANFVKNGEAVKVVDNLGNDITQEIFLKARIKGKVFGSLKKEMVEKLIQGFIKIFKGNTDDFIEILLDLVNQGVLPADIAKELGNAVIRHFNEFEDNMKKDIIELIKSTGFVPKEEYDKLKKEYELLKKRCEGQGE</sequence>
<dbReference type="AlphaFoldDB" id="A0A841GJI0"/>
<gene>
    <name evidence="2" type="ORF">HNP65_000587</name>
</gene>
<evidence type="ECO:0000313" key="2">
    <source>
        <dbReference type="EMBL" id="MBB6062165.1"/>
    </source>
</evidence>
<dbReference type="Pfam" id="PF07879">
    <property type="entry name" value="PHB_acc_N"/>
    <property type="match status" value="1"/>
</dbReference>
<feature type="domain" description="PHA accumulation regulator DNA-binding N-terminal" evidence="1">
    <location>
        <begin position="3"/>
        <end position="52"/>
    </location>
</feature>
<organism evidence="2 3">
    <name type="scientific">Thermosipho japonicus</name>
    <dbReference type="NCBI Taxonomy" id="90323"/>
    <lineage>
        <taxon>Bacteria</taxon>
        <taxon>Thermotogati</taxon>
        <taxon>Thermotogota</taxon>
        <taxon>Thermotogae</taxon>
        <taxon>Thermotogales</taxon>
        <taxon>Fervidobacteriaceae</taxon>
        <taxon>Thermosipho</taxon>
    </lineage>
</organism>